<dbReference type="PROSITE" id="PS50888">
    <property type="entry name" value="BHLH"/>
    <property type="match status" value="1"/>
</dbReference>
<dbReference type="InterPro" id="IPR036638">
    <property type="entry name" value="HLH_DNA-bd_sf"/>
</dbReference>
<comment type="caution">
    <text evidence="4">The sequence shown here is derived from an EMBL/GenBank/DDBJ whole genome shotgun (WGS) entry which is preliminary data.</text>
</comment>
<evidence type="ECO:0000259" key="3">
    <source>
        <dbReference type="PROSITE" id="PS50888"/>
    </source>
</evidence>
<dbReference type="GO" id="GO:0046983">
    <property type="term" value="F:protein dimerization activity"/>
    <property type="evidence" value="ECO:0007669"/>
    <property type="project" value="InterPro"/>
</dbReference>
<feature type="compositionally biased region" description="Low complexity" evidence="2">
    <location>
        <begin position="272"/>
        <end position="296"/>
    </location>
</feature>
<gene>
    <name evidence="4" type="ORF">OGATHE_006658</name>
</gene>
<dbReference type="InterPro" id="IPR052099">
    <property type="entry name" value="Regulatory_TF_Diverse"/>
</dbReference>
<organism evidence="4 5">
    <name type="scientific">Ogataea polymorpha</name>
    <dbReference type="NCBI Taxonomy" id="460523"/>
    <lineage>
        <taxon>Eukaryota</taxon>
        <taxon>Fungi</taxon>
        <taxon>Dikarya</taxon>
        <taxon>Ascomycota</taxon>
        <taxon>Saccharomycotina</taxon>
        <taxon>Pichiomycetes</taxon>
        <taxon>Pichiales</taxon>
        <taxon>Pichiaceae</taxon>
        <taxon>Ogataea</taxon>
    </lineage>
</organism>
<name>A0A9P8NTK0_9ASCO</name>
<dbReference type="PANTHER" id="PTHR47336:SF2">
    <property type="entry name" value="TRANSCRIPTION FACTOR HMS1-RELATED"/>
    <property type="match status" value="1"/>
</dbReference>
<evidence type="ECO:0000256" key="1">
    <source>
        <dbReference type="SAM" id="Coils"/>
    </source>
</evidence>
<evidence type="ECO:0000313" key="5">
    <source>
        <dbReference type="Proteomes" id="UP000788993"/>
    </source>
</evidence>
<dbReference type="SUPFAM" id="SSF47459">
    <property type="entry name" value="HLH, helix-loop-helix DNA-binding domain"/>
    <property type="match status" value="1"/>
</dbReference>
<feature type="region of interest" description="Disordered" evidence="2">
    <location>
        <begin position="72"/>
        <end position="112"/>
    </location>
</feature>
<feature type="region of interest" description="Disordered" evidence="2">
    <location>
        <begin position="265"/>
        <end position="301"/>
    </location>
</feature>
<feature type="compositionally biased region" description="Polar residues" evidence="2">
    <location>
        <begin position="84"/>
        <end position="111"/>
    </location>
</feature>
<feature type="domain" description="BHLH" evidence="3">
    <location>
        <begin position="144"/>
        <end position="236"/>
    </location>
</feature>
<dbReference type="AlphaFoldDB" id="A0A9P8NTK0"/>
<dbReference type="EMBL" id="JAEUBD010001571">
    <property type="protein sequence ID" value="KAH3658932.1"/>
    <property type="molecule type" value="Genomic_DNA"/>
</dbReference>
<protein>
    <recommendedName>
        <fullName evidence="3">BHLH domain-containing protein</fullName>
    </recommendedName>
</protein>
<dbReference type="PANTHER" id="PTHR47336">
    <property type="entry name" value="TRANSCRIPTION FACTOR HMS1-RELATED"/>
    <property type="match status" value="1"/>
</dbReference>
<feature type="coiled-coil region" evidence="1">
    <location>
        <begin position="233"/>
        <end position="260"/>
    </location>
</feature>
<dbReference type="InterPro" id="IPR011598">
    <property type="entry name" value="bHLH_dom"/>
</dbReference>
<dbReference type="Gene3D" id="4.10.280.10">
    <property type="entry name" value="Helix-loop-helix DNA-binding domain"/>
    <property type="match status" value="1"/>
</dbReference>
<accession>A0A9P8NTK0</accession>
<sequence>MSLFDFDAYNGAISSLNKRTSVSRSMDDDYPYSDLNFADLNDVMSSYNSSGMSPYSSGSSPDNMFPVTFDPQSYDESNDMMMKSESTSTVTANTGELPSLSTTRTGSTQSDPVVKLEDEDIAVLKRRKQPSSKIIDHPISKGKKFKSPHNLIEKKYRTNINTKIVELRNCVPTLRILVAKENNHHTNSTVKDDEYVDDYEGDGYTDDEEKLDGLQPARKLNKATILSKAAEYIKHLEWKHEVLKRKNEQLTRMLKNANVEIDLTESPEETFNPSYSGSSHNSSPSQYSNSSPNTNSEGSMPLSNKVLLGGMTCMLGASAFDDMSAGVGDRKSLFSIPIFAFSTASSSTSFNSSLLRPFWGVSKLLLCIAMFYLYILTPLLGTEKKQFRPVKTYNRLTNMTAADVEHLLKSSDASKLYLGLLGLLHMESNETTLFMKCLYMKKCGELAGTALFGRQIFDRWGKYYFNQSKSLAKDPRLCLLLQNTAYEELPIMPLKQYEQYDFITQILRSLADSLFEESLMKMVWFHALNRKYQEDKQDTLELELTATKVQTTRLLQRCADISKILDQPTSRCSIIKFLLKPTEDNLKEAFENPQADRDIVVGLVCCVLKYQLLNCADQYELLVEWFGKLQLPKFSNGVCMSLFEFVAVLNVLELTTPDLLQKLNEFDNDEAEKESHMDADVNHAPRPIISKLNFRLLNVVANMRIFAGSDKLGASIEAKDQLVDLLVGLIKELNGC</sequence>
<dbReference type="Pfam" id="PF00010">
    <property type="entry name" value="HLH"/>
    <property type="match status" value="1"/>
</dbReference>
<dbReference type="Proteomes" id="UP000788993">
    <property type="component" value="Unassembled WGS sequence"/>
</dbReference>
<reference evidence="4" key="2">
    <citation type="submission" date="2021-01" db="EMBL/GenBank/DDBJ databases">
        <authorList>
            <person name="Schikora-Tamarit M.A."/>
        </authorList>
    </citation>
    <scope>NUCLEOTIDE SEQUENCE</scope>
    <source>
        <strain evidence="4">NCAIM Y.01608</strain>
    </source>
</reference>
<proteinExistence type="predicted"/>
<reference evidence="4" key="1">
    <citation type="journal article" date="2021" name="Open Biol.">
        <title>Shared evolutionary footprints suggest mitochondrial oxidative damage underlies multiple complex I losses in fungi.</title>
        <authorList>
            <person name="Schikora-Tamarit M.A."/>
            <person name="Marcet-Houben M."/>
            <person name="Nosek J."/>
            <person name="Gabaldon T."/>
        </authorList>
    </citation>
    <scope>NUCLEOTIDE SEQUENCE</scope>
    <source>
        <strain evidence="4">NCAIM Y.01608</strain>
    </source>
</reference>
<dbReference type="SMART" id="SM00353">
    <property type="entry name" value="HLH"/>
    <property type="match status" value="1"/>
</dbReference>
<keyword evidence="5" id="KW-1185">Reference proteome</keyword>
<evidence type="ECO:0000313" key="4">
    <source>
        <dbReference type="EMBL" id="KAH3658932.1"/>
    </source>
</evidence>
<keyword evidence="1" id="KW-0175">Coiled coil</keyword>
<evidence type="ECO:0000256" key="2">
    <source>
        <dbReference type="SAM" id="MobiDB-lite"/>
    </source>
</evidence>